<organism evidence="2 3">
    <name type="scientific">Tachysurus vachellii</name>
    <name type="common">Darkbarbel catfish</name>
    <name type="synonym">Pelteobagrus vachellii</name>
    <dbReference type="NCBI Taxonomy" id="175792"/>
    <lineage>
        <taxon>Eukaryota</taxon>
        <taxon>Metazoa</taxon>
        <taxon>Chordata</taxon>
        <taxon>Craniata</taxon>
        <taxon>Vertebrata</taxon>
        <taxon>Euteleostomi</taxon>
        <taxon>Actinopterygii</taxon>
        <taxon>Neopterygii</taxon>
        <taxon>Teleostei</taxon>
        <taxon>Ostariophysi</taxon>
        <taxon>Siluriformes</taxon>
        <taxon>Bagridae</taxon>
        <taxon>Tachysurus</taxon>
    </lineage>
</organism>
<accession>A0AA88N721</accession>
<comment type="caution">
    <text evidence="2">The sequence shown here is derived from an EMBL/GenBank/DDBJ whole genome shotgun (WGS) entry which is preliminary data.</text>
</comment>
<evidence type="ECO:0000313" key="2">
    <source>
        <dbReference type="EMBL" id="KAK2852684.1"/>
    </source>
</evidence>
<dbReference type="Proteomes" id="UP001187315">
    <property type="component" value="Unassembled WGS sequence"/>
</dbReference>
<protein>
    <submittedName>
        <fullName evidence="2">Uncharacterized protein</fullName>
    </submittedName>
</protein>
<gene>
    <name evidence="2" type="ORF">Q7C36_007885</name>
</gene>
<proteinExistence type="predicted"/>
<evidence type="ECO:0000256" key="1">
    <source>
        <dbReference type="SAM" id="MobiDB-lite"/>
    </source>
</evidence>
<keyword evidence="3" id="KW-1185">Reference proteome</keyword>
<dbReference type="EMBL" id="JAVHJS010000007">
    <property type="protein sequence ID" value="KAK2852684.1"/>
    <property type="molecule type" value="Genomic_DNA"/>
</dbReference>
<reference evidence="2" key="1">
    <citation type="submission" date="2023-08" db="EMBL/GenBank/DDBJ databases">
        <title>Pelteobagrus vachellii genome.</title>
        <authorList>
            <person name="Liu H."/>
        </authorList>
    </citation>
    <scope>NUCLEOTIDE SEQUENCE</scope>
    <source>
        <strain evidence="2">PRFRI_2022a</strain>
        <tissue evidence="2">Muscle</tissue>
    </source>
</reference>
<evidence type="ECO:0000313" key="3">
    <source>
        <dbReference type="Proteomes" id="UP001187315"/>
    </source>
</evidence>
<name>A0AA88N721_TACVA</name>
<sequence>MWRETGARDFTHLPLRCCFLYKAPQIRSCTHPPDCAANFEFVHAALRHGLGLARACAHAVELPRVEGVARVNGKRADRPCLTFIRSSSRSTTREQQPSVTRSRCHRPSASERAATFNIERCARA</sequence>
<feature type="region of interest" description="Disordered" evidence="1">
    <location>
        <begin position="87"/>
        <end position="108"/>
    </location>
</feature>
<dbReference type="AlphaFoldDB" id="A0AA88N721"/>